<comment type="similarity">
    <text evidence="1">Belongs to the insulin family.</text>
</comment>
<evidence type="ECO:0000256" key="1">
    <source>
        <dbReference type="ARBA" id="ARBA00009034"/>
    </source>
</evidence>
<dbReference type="SUPFAM" id="SSF56994">
    <property type="entry name" value="Insulin-like"/>
    <property type="match status" value="1"/>
</dbReference>
<name>A0AAD4N5A2_9BILA</name>
<gene>
    <name evidence="3" type="ORF">DdX_09852</name>
</gene>
<organism evidence="3 4">
    <name type="scientific">Ditylenchus destructor</name>
    <dbReference type="NCBI Taxonomy" id="166010"/>
    <lineage>
        <taxon>Eukaryota</taxon>
        <taxon>Metazoa</taxon>
        <taxon>Ecdysozoa</taxon>
        <taxon>Nematoda</taxon>
        <taxon>Chromadorea</taxon>
        <taxon>Rhabditida</taxon>
        <taxon>Tylenchina</taxon>
        <taxon>Tylenchomorpha</taxon>
        <taxon>Sphaerularioidea</taxon>
        <taxon>Anguinidae</taxon>
        <taxon>Anguininae</taxon>
        <taxon>Ditylenchus</taxon>
    </lineage>
</organism>
<proteinExistence type="inferred from homology"/>
<keyword evidence="2" id="KW-0732">Signal</keyword>
<dbReference type="AlphaFoldDB" id="A0AAD4N5A2"/>
<sequence>MDFDLVETTSVPKRPKIPAKFRSKTRESNSLCAKNKNMTVPAKYAHYNLTFFHTISWLLLITLCCANAFPSNEQGSEFVEPEQPVEIVFVQRRSSGGTSSSDSSGDQLEKMIFTGRIAAEEGDEDDTEKEHLVFEAEDGEDEEAPSLLVNIGTEDDGRRPVLVVEEPRKEKTKNTISQRQNRKRYLVSRSALRQKLLDRNKAEAEKASSAEDPFMLVDSSFSSPFDSRPSLNSLAASNKAVAAATRALISQYHANLKKDDPVRLCGLKLTTRTREICQHCPPQHLRPLFLIDKRGSVTHRTAGTRNVEKLTELCCVRKCTDETIRRLCCKEDHI</sequence>
<keyword evidence="4" id="KW-1185">Reference proteome</keyword>
<dbReference type="PROSITE" id="PS00262">
    <property type="entry name" value="INSULIN"/>
    <property type="match status" value="1"/>
</dbReference>
<reference evidence="3" key="1">
    <citation type="submission" date="2022-01" db="EMBL/GenBank/DDBJ databases">
        <title>Genome Sequence Resource for Two Populations of Ditylenchus destructor, the Migratory Endoparasitic Phytonematode.</title>
        <authorList>
            <person name="Zhang H."/>
            <person name="Lin R."/>
            <person name="Xie B."/>
        </authorList>
    </citation>
    <scope>NUCLEOTIDE SEQUENCE</scope>
    <source>
        <strain evidence="3">BazhouSP</strain>
    </source>
</reference>
<dbReference type="EMBL" id="JAKKPZ010000020">
    <property type="protein sequence ID" value="KAI1711892.1"/>
    <property type="molecule type" value="Genomic_DNA"/>
</dbReference>
<evidence type="ECO:0000313" key="3">
    <source>
        <dbReference type="EMBL" id="KAI1711892.1"/>
    </source>
</evidence>
<dbReference type="Proteomes" id="UP001201812">
    <property type="component" value="Unassembled WGS sequence"/>
</dbReference>
<dbReference type="InterPro" id="IPR036438">
    <property type="entry name" value="Insulin-like_sf"/>
</dbReference>
<evidence type="ECO:0000256" key="2">
    <source>
        <dbReference type="ARBA" id="ARBA00022729"/>
    </source>
</evidence>
<evidence type="ECO:0000313" key="4">
    <source>
        <dbReference type="Proteomes" id="UP001201812"/>
    </source>
</evidence>
<comment type="caution">
    <text evidence="3">The sequence shown here is derived from an EMBL/GenBank/DDBJ whole genome shotgun (WGS) entry which is preliminary data.</text>
</comment>
<accession>A0AAD4N5A2</accession>
<protein>
    <submittedName>
        <fullName evidence="3">Uncharacterized protein</fullName>
    </submittedName>
</protein>
<dbReference type="InterPro" id="IPR022353">
    <property type="entry name" value="Insulin_CS"/>
</dbReference>